<evidence type="ECO:0000259" key="2">
    <source>
        <dbReference type="PROSITE" id="PS50822"/>
    </source>
</evidence>
<dbReference type="InterPro" id="IPR012337">
    <property type="entry name" value="RNaseH-like_sf"/>
</dbReference>
<proteinExistence type="predicted"/>
<dbReference type="Gene3D" id="3.40.50.2300">
    <property type="match status" value="1"/>
</dbReference>
<dbReference type="InterPro" id="IPR014811">
    <property type="entry name" value="ArgoL1"/>
</dbReference>
<dbReference type="EMBL" id="JAFIQS010000003">
    <property type="protein sequence ID" value="KAG5171033.1"/>
    <property type="molecule type" value="Genomic_DNA"/>
</dbReference>
<dbReference type="InterPro" id="IPR003165">
    <property type="entry name" value="Piwi"/>
</dbReference>
<reference evidence="3" key="1">
    <citation type="submission" date="2021-02" db="EMBL/GenBank/DDBJ databases">
        <title>Psilocybe cubensis genome.</title>
        <authorList>
            <person name="Mckernan K.J."/>
            <person name="Crawford S."/>
            <person name="Trippe A."/>
            <person name="Kane L.T."/>
            <person name="Mclaughlin S."/>
        </authorList>
    </citation>
    <scope>NUCLEOTIDE SEQUENCE [LARGE SCALE GENOMIC DNA]</scope>
    <source>
        <strain evidence="3">MGC-MH-2018</strain>
    </source>
</reference>
<dbReference type="SMART" id="SM00950">
    <property type="entry name" value="Piwi"/>
    <property type="match status" value="1"/>
</dbReference>
<dbReference type="PROSITE" id="PS50821">
    <property type="entry name" value="PAZ"/>
    <property type="match status" value="1"/>
</dbReference>
<dbReference type="InterPro" id="IPR003100">
    <property type="entry name" value="PAZ_dom"/>
</dbReference>
<dbReference type="Gene3D" id="3.30.420.10">
    <property type="entry name" value="Ribonuclease H-like superfamily/Ribonuclease H"/>
    <property type="match status" value="1"/>
</dbReference>
<feature type="domain" description="Piwi" evidence="2">
    <location>
        <begin position="455"/>
        <end position="764"/>
    </location>
</feature>
<dbReference type="GO" id="GO:0003723">
    <property type="term" value="F:RNA binding"/>
    <property type="evidence" value="ECO:0007669"/>
    <property type="project" value="InterPro"/>
</dbReference>
<feature type="domain" description="PAZ" evidence="1">
    <location>
        <begin position="171"/>
        <end position="272"/>
    </location>
</feature>
<dbReference type="Pfam" id="PF08699">
    <property type="entry name" value="ArgoL1"/>
    <property type="match status" value="1"/>
</dbReference>
<protein>
    <recommendedName>
        <fullName evidence="4">Piwi-domain-containing protein</fullName>
    </recommendedName>
</protein>
<evidence type="ECO:0008006" key="4">
    <source>
        <dbReference type="Google" id="ProtNLM"/>
    </source>
</evidence>
<name>A0A8H8CMN7_PSICU</name>
<dbReference type="InterPro" id="IPR036397">
    <property type="entry name" value="RNaseH_sf"/>
</dbReference>
<accession>A0A8H8CMN7</accession>
<organism evidence="3">
    <name type="scientific">Psilocybe cubensis</name>
    <name type="common">Psychedelic mushroom</name>
    <name type="synonym">Stropharia cubensis</name>
    <dbReference type="NCBI Taxonomy" id="181762"/>
    <lineage>
        <taxon>Eukaryota</taxon>
        <taxon>Fungi</taxon>
        <taxon>Dikarya</taxon>
        <taxon>Basidiomycota</taxon>
        <taxon>Agaricomycotina</taxon>
        <taxon>Agaricomycetes</taxon>
        <taxon>Agaricomycetidae</taxon>
        <taxon>Agaricales</taxon>
        <taxon>Agaricineae</taxon>
        <taxon>Strophariaceae</taxon>
        <taxon>Psilocybe</taxon>
    </lineage>
</organism>
<gene>
    <name evidence="3" type="ORF">JR316_003110</name>
</gene>
<dbReference type="PROSITE" id="PS50822">
    <property type="entry name" value="PIWI"/>
    <property type="match status" value="1"/>
</dbReference>
<evidence type="ECO:0000259" key="1">
    <source>
        <dbReference type="PROSITE" id="PS50821"/>
    </source>
</evidence>
<dbReference type="InterPro" id="IPR036085">
    <property type="entry name" value="PAZ_dom_sf"/>
</dbReference>
<dbReference type="AlphaFoldDB" id="A0A8H8CMN7"/>
<dbReference type="SUPFAM" id="SSF53098">
    <property type="entry name" value="Ribonuclease H-like"/>
    <property type="match status" value="1"/>
</dbReference>
<dbReference type="SMART" id="SM01163">
    <property type="entry name" value="DUF1785"/>
    <property type="match status" value="1"/>
</dbReference>
<dbReference type="Pfam" id="PF02170">
    <property type="entry name" value="PAZ"/>
    <property type="match status" value="1"/>
</dbReference>
<dbReference type="PANTHER" id="PTHR22891">
    <property type="entry name" value="EUKARYOTIC TRANSLATION INITIATION FACTOR 2C"/>
    <property type="match status" value="1"/>
</dbReference>
<comment type="caution">
    <text evidence="3">The sequence shown here is derived from an EMBL/GenBank/DDBJ whole genome shotgun (WGS) entry which is preliminary data.</text>
</comment>
<dbReference type="CDD" id="cd02846">
    <property type="entry name" value="PAZ_argonaute_like"/>
    <property type="match status" value="1"/>
</dbReference>
<dbReference type="Gene3D" id="2.170.260.10">
    <property type="entry name" value="paz domain"/>
    <property type="match status" value="1"/>
</dbReference>
<evidence type="ECO:0000313" key="3">
    <source>
        <dbReference type="EMBL" id="KAG5171033.1"/>
    </source>
</evidence>
<dbReference type="SUPFAM" id="SSF101690">
    <property type="entry name" value="PAZ domain"/>
    <property type="match status" value="1"/>
</dbReference>
<sequence>MVAPDVFTPRALYDGQAIAYAPRELALANNGSGTFNVRLGENRAAELGARGTYQIRFTLTLGEQVDAKHVYDLIRERKTSTRALVATNLIQLIMRQGPNMHHTNNGRAHFTGNEKITLPNSGLELWRGTFLSVRPTMGKMILNVDTCSAAVYQSGPLIAICMQKLRLRDARELDLGERDPRFKTLEKFLKGLRMKVKTGGGRSRTQTIRGLVANAGEFSFWKDDTVEMTVADYFYQTHNIRLQYPGIIGVRLTPDSSPRKDVVPLELCELEFGQLFKRKLPDELTADMVRFSAMRPQERLRKIQAAAKETGGYDFVRESGMHMDINPMRIDAKLLDVPQLHFANLQKPLDITNGAWNVVRQRFTNPAKMKYWIVVSFVNNIDQGAIAQRMTSGGASLLKSCQNLGMQISPTPLIKARANPHDAAGVLYQSARQYSKQIGVPDDNDNFDLFLGQLMVIVILPTNAAGIRSAVKYWGDVKQGVATQCIRESKFDKANDQYWNNIALKINARLGGTNFFSTSEALKEIKSEPFMIMGADVGHPGPGVQKPSVTGIVYSYDQNATRYVALTGIQPPRVEQIVDLKKYVYRAINSFAVKNNGPPARLIFYRDGISEGEFNKVAAIEIGDIKEALVKVYKDNTVPANKPLPLLTYIVVGKRHHAVFFPGDQQGADPRNGNALAGSLIDSGITHPAVRDFYLQSHAAIQGTSRSSHYVVLHDENWNFNMKRVQQISYTLCYNYAKATRSVSIPAPVYYADLVCSRGMFHIDPNDRELGFDDNTTTASGSSTTLDMSRWQSAFQPVHRRLSKSMYFL</sequence>
<dbReference type="Pfam" id="PF02171">
    <property type="entry name" value="Piwi"/>
    <property type="match status" value="1"/>
</dbReference>